<keyword evidence="2" id="KW-1185">Reference proteome</keyword>
<dbReference type="SUPFAM" id="SSF48452">
    <property type="entry name" value="TPR-like"/>
    <property type="match status" value="1"/>
</dbReference>
<evidence type="ECO:0000313" key="2">
    <source>
        <dbReference type="Proteomes" id="UP000655420"/>
    </source>
</evidence>
<dbReference type="AlphaFoldDB" id="A0A8J7M9V9"/>
<organism evidence="1 2">
    <name type="scientific">Thermohalobaculum xanthum</name>
    <dbReference type="NCBI Taxonomy" id="2753746"/>
    <lineage>
        <taxon>Bacteria</taxon>
        <taxon>Pseudomonadati</taxon>
        <taxon>Pseudomonadota</taxon>
        <taxon>Alphaproteobacteria</taxon>
        <taxon>Rhodobacterales</taxon>
        <taxon>Paracoccaceae</taxon>
        <taxon>Thermohalobaculum</taxon>
    </lineage>
</organism>
<gene>
    <name evidence="1" type="ORF">H0I76_13045</name>
</gene>
<reference evidence="1" key="1">
    <citation type="submission" date="2020-12" db="EMBL/GenBank/DDBJ databases">
        <title>Bacterial taxonomy.</title>
        <authorList>
            <person name="Pan X."/>
        </authorList>
    </citation>
    <scope>NUCLEOTIDE SEQUENCE</scope>
    <source>
        <strain evidence="1">M0105</strain>
    </source>
</reference>
<dbReference type="RefSeq" id="WP_200610482.1">
    <property type="nucleotide sequence ID" value="NZ_JAEHHL010000007.1"/>
</dbReference>
<protein>
    <recommendedName>
        <fullName evidence="3">TolB amino-terminal domain-containing protein</fullName>
    </recommendedName>
</protein>
<evidence type="ECO:0008006" key="3">
    <source>
        <dbReference type="Google" id="ProtNLM"/>
    </source>
</evidence>
<dbReference type="Proteomes" id="UP000655420">
    <property type="component" value="Unassembled WGS sequence"/>
</dbReference>
<sequence length="549" mass="61135">MDPEVEKVTSDDDESARQELRRILASASFEVSERNRQFLSHVVEETLAGRASRIKAYSIATQVFGRGDDFDPIQDSIVRIEASRLRRALEHFYLKEGETPGVRILIPKGTYVPEFQAVERPGAKNPSPPQASTVLPPHSRGPRILVCNFEQDGDLDRYPTIGRQLTRQVISALTKFYEIFVYGFETSDQQGDGARSGAHAAALDVDYKLFGTVTISSKALSVELLLQNVHDCRFVWAYSVERPIGGAPEPAQHLSLGAEIADHLARIIAERDGVIDSQARDSAGNPPQHFAGYQKILEFHDYWRSLDPSLFEPLRRDLEATVATDPHFATAFTCLSLMYSNAARYGYDLGPECRTPLERAMDLAKKAIYLAPNSSRAYHARAIAEWFSGMPLVSIATLKIARALNPNDSEIMAELGFRHAMRMEWSLANPLIEQSYERNPLQPASYRMGMFFYHFAEGRYERALSEAIATQAPTVPYVHIAAAAALSGIGRFDEASDRLDEAERLKPNLLRSLRADLTSRQIHPDLVDAIVGAIDRIRPSTSAGSKRTA</sequence>
<comment type="caution">
    <text evidence="1">The sequence shown here is derived from an EMBL/GenBank/DDBJ whole genome shotgun (WGS) entry which is preliminary data.</text>
</comment>
<evidence type="ECO:0000313" key="1">
    <source>
        <dbReference type="EMBL" id="MBK0400119.1"/>
    </source>
</evidence>
<dbReference type="Gene3D" id="1.25.40.10">
    <property type="entry name" value="Tetratricopeptide repeat domain"/>
    <property type="match status" value="1"/>
</dbReference>
<name>A0A8J7M9V9_9RHOB</name>
<accession>A0A8J7M9V9</accession>
<dbReference type="InterPro" id="IPR011990">
    <property type="entry name" value="TPR-like_helical_dom_sf"/>
</dbReference>
<proteinExistence type="predicted"/>
<dbReference type="EMBL" id="JAEHHL010000007">
    <property type="protein sequence ID" value="MBK0400119.1"/>
    <property type="molecule type" value="Genomic_DNA"/>
</dbReference>